<dbReference type="AlphaFoldDB" id="A0A8H3BGD9"/>
<reference evidence="1" key="1">
    <citation type="submission" date="2021-01" db="EMBL/GenBank/DDBJ databases">
        <authorList>
            <person name="Kaushik A."/>
        </authorList>
    </citation>
    <scope>NUCLEOTIDE SEQUENCE</scope>
    <source>
        <strain evidence="1">AG6-10EEA</strain>
    </source>
</reference>
<name>A0A8H3BGD9_9AGAM</name>
<dbReference type="Proteomes" id="UP000663853">
    <property type="component" value="Unassembled WGS sequence"/>
</dbReference>
<evidence type="ECO:0000313" key="2">
    <source>
        <dbReference type="Proteomes" id="UP000663853"/>
    </source>
</evidence>
<protein>
    <submittedName>
        <fullName evidence="1">Uncharacterized protein</fullName>
    </submittedName>
</protein>
<organism evidence="1 2">
    <name type="scientific">Rhizoctonia solani</name>
    <dbReference type="NCBI Taxonomy" id="456999"/>
    <lineage>
        <taxon>Eukaryota</taxon>
        <taxon>Fungi</taxon>
        <taxon>Dikarya</taxon>
        <taxon>Basidiomycota</taxon>
        <taxon>Agaricomycotina</taxon>
        <taxon>Agaricomycetes</taxon>
        <taxon>Cantharellales</taxon>
        <taxon>Ceratobasidiaceae</taxon>
        <taxon>Rhizoctonia</taxon>
    </lineage>
</organism>
<accession>A0A8H3BGD9</accession>
<sequence length="86" mass="9407">MGSYTVLTILAAGTNGKLDESGLDLKKGYGFEDAADNGTAAISEYMAQDSATQQLDMAFVRICFCSDPGYHWFIKLRNGCITHRMC</sequence>
<evidence type="ECO:0000313" key="1">
    <source>
        <dbReference type="EMBL" id="CAE6457057.1"/>
    </source>
</evidence>
<gene>
    <name evidence="1" type="ORF">RDB_LOCUS57143</name>
</gene>
<dbReference type="EMBL" id="CAJMXA010001280">
    <property type="protein sequence ID" value="CAE6457057.1"/>
    <property type="molecule type" value="Genomic_DNA"/>
</dbReference>
<comment type="caution">
    <text evidence="1">The sequence shown here is derived from an EMBL/GenBank/DDBJ whole genome shotgun (WGS) entry which is preliminary data.</text>
</comment>
<proteinExistence type="predicted"/>